<organism evidence="1 2">
    <name type="scientific">Georgenia deserti</name>
    <dbReference type="NCBI Taxonomy" id="2093781"/>
    <lineage>
        <taxon>Bacteria</taxon>
        <taxon>Bacillati</taxon>
        <taxon>Actinomycetota</taxon>
        <taxon>Actinomycetes</taxon>
        <taxon>Micrococcales</taxon>
        <taxon>Bogoriellaceae</taxon>
        <taxon>Georgenia</taxon>
    </lineage>
</organism>
<keyword evidence="2" id="KW-1185">Reference proteome</keyword>
<comment type="caution">
    <text evidence="1">The sequence shown here is derived from an EMBL/GenBank/DDBJ whole genome shotgun (WGS) entry which is preliminary data.</text>
</comment>
<evidence type="ECO:0000313" key="2">
    <source>
        <dbReference type="Proteomes" id="UP001597277"/>
    </source>
</evidence>
<evidence type="ECO:0008006" key="3">
    <source>
        <dbReference type="Google" id="ProtNLM"/>
    </source>
</evidence>
<dbReference type="RefSeq" id="WP_388002143.1">
    <property type="nucleotide sequence ID" value="NZ_JBHUEE010000001.1"/>
</dbReference>
<dbReference type="EMBL" id="JBHUEE010000001">
    <property type="protein sequence ID" value="MFD1716717.1"/>
    <property type="molecule type" value="Genomic_DNA"/>
</dbReference>
<gene>
    <name evidence="1" type="ORF">ACFSE6_02640</name>
</gene>
<name>A0ABW4L0Y9_9MICO</name>
<proteinExistence type="predicted"/>
<accession>A0ABW4L0Y9</accession>
<reference evidence="2" key="1">
    <citation type="journal article" date="2019" name="Int. J. Syst. Evol. Microbiol.">
        <title>The Global Catalogue of Microorganisms (GCM) 10K type strain sequencing project: providing services to taxonomists for standard genome sequencing and annotation.</title>
        <authorList>
            <consortium name="The Broad Institute Genomics Platform"/>
            <consortium name="The Broad Institute Genome Sequencing Center for Infectious Disease"/>
            <person name="Wu L."/>
            <person name="Ma J."/>
        </authorList>
    </citation>
    <scope>NUCLEOTIDE SEQUENCE [LARGE SCALE GENOMIC DNA]</scope>
    <source>
        <strain evidence="2">JCM 17130</strain>
    </source>
</reference>
<protein>
    <recommendedName>
        <fullName evidence="3">DUF4928 domain-containing protein</fullName>
    </recommendedName>
</protein>
<evidence type="ECO:0000313" key="1">
    <source>
        <dbReference type="EMBL" id="MFD1716717.1"/>
    </source>
</evidence>
<sequence>MIVDPITNPHARLGGRRQASFMEIREERQLNPVADDVSALIAVTRPIVVGLLHSIGEEYLEPHGGRGNMRLADLGRVRKGSDGDLGVAFEYAVHDAVVNREQVVIDRIVTALKQCKVSGNSIASILFAIEKTGAKQLVETNRELITPDSRVLSGKRGQPVKLQGYMNQLAAAFHRPTARLALPRSIQGLWKADLFLGSSSQDRWVGTSIKINPSRLESAPGLRVAIVPSSAQRSDIVRKDEQKNLVICPIPHDFSFMQTFFEGVRIVQMLLSRDFHMPTAAELPNPLHREVAKVYVERREFKVQDVIDVLAVFAQPQLLTTTPEMVTTVGFSGSVEAGTSTALGPIPRLEI</sequence>
<dbReference type="Proteomes" id="UP001597277">
    <property type="component" value="Unassembled WGS sequence"/>
</dbReference>